<comment type="caution">
    <text evidence="7">The sequence shown here is derived from an EMBL/GenBank/DDBJ whole genome shotgun (WGS) entry which is preliminary data.</text>
</comment>
<dbReference type="NCBIfam" id="TIGR00254">
    <property type="entry name" value="GGDEF"/>
    <property type="match status" value="1"/>
</dbReference>
<accession>A0A398C617</accession>
<dbReference type="PROSITE" id="PS50883">
    <property type="entry name" value="EAL"/>
    <property type="match status" value="1"/>
</dbReference>
<dbReference type="Pfam" id="PF13426">
    <property type="entry name" value="PAS_9"/>
    <property type="match status" value="1"/>
</dbReference>
<dbReference type="PROSITE" id="PS50113">
    <property type="entry name" value="PAC"/>
    <property type="match status" value="2"/>
</dbReference>
<feature type="domain" description="PAC" evidence="4">
    <location>
        <begin position="273"/>
        <end position="325"/>
    </location>
</feature>
<dbReference type="SMART" id="SM00052">
    <property type="entry name" value="EAL"/>
    <property type="match status" value="1"/>
</dbReference>
<dbReference type="NCBIfam" id="TIGR00229">
    <property type="entry name" value="sensory_box"/>
    <property type="match status" value="2"/>
</dbReference>
<dbReference type="SUPFAM" id="SSF141868">
    <property type="entry name" value="EAL domain-like"/>
    <property type="match status" value="1"/>
</dbReference>
<dbReference type="Gene3D" id="3.30.450.20">
    <property type="entry name" value="PAS domain"/>
    <property type="match status" value="2"/>
</dbReference>
<dbReference type="Pfam" id="PF08448">
    <property type="entry name" value="PAS_4"/>
    <property type="match status" value="1"/>
</dbReference>
<dbReference type="PANTHER" id="PTHR44757:SF2">
    <property type="entry name" value="BIOFILM ARCHITECTURE MAINTENANCE PROTEIN MBAA"/>
    <property type="match status" value="1"/>
</dbReference>
<keyword evidence="8" id="KW-1185">Reference proteome</keyword>
<dbReference type="Gene3D" id="3.20.20.450">
    <property type="entry name" value="EAL domain"/>
    <property type="match status" value="1"/>
</dbReference>
<evidence type="ECO:0000259" key="5">
    <source>
        <dbReference type="PROSITE" id="PS50883"/>
    </source>
</evidence>
<dbReference type="InterPro" id="IPR052155">
    <property type="entry name" value="Biofilm_reg_signaling"/>
</dbReference>
<dbReference type="AlphaFoldDB" id="A0A398C617"/>
<dbReference type="SMART" id="SM00267">
    <property type="entry name" value="GGDEF"/>
    <property type="match status" value="1"/>
</dbReference>
<dbReference type="PANTHER" id="PTHR44757">
    <property type="entry name" value="DIGUANYLATE CYCLASE DGCP"/>
    <property type="match status" value="1"/>
</dbReference>
<keyword evidence="2" id="KW-0472">Membrane</keyword>
<feature type="domain" description="GGDEF" evidence="6">
    <location>
        <begin position="357"/>
        <end position="495"/>
    </location>
</feature>
<dbReference type="EMBL" id="QXJC01000015">
    <property type="protein sequence ID" value="RID96871.1"/>
    <property type="molecule type" value="Genomic_DNA"/>
</dbReference>
<dbReference type="Gene3D" id="3.30.70.270">
    <property type="match status" value="1"/>
</dbReference>
<evidence type="ECO:0000256" key="1">
    <source>
        <dbReference type="ARBA" id="ARBA00051114"/>
    </source>
</evidence>
<proteinExistence type="predicted"/>
<dbReference type="FunFam" id="3.30.70.270:FF:000001">
    <property type="entry name" value="Diguanylate cyclase domain protein"/>
    <property type="match status" value="1"/>
</dbReference>
<dbReference type="CDD" id="cd01948">
    <property type="entry name" value="EAL"/>
    <property type="match status" value="1"/>
</dbReference>
<evidence type="ECO:0000259" key="6">
    <source>
        <dbReference type="PROSITE" id="PS50887"/>
    </source>
</evidence>
<dbReference type="CDD" id="cd01949">
    <property type="entry name" value="GGDEF"/>
    <property type="match status" value="1"/>
</dbReference>
<dbReference type="OrthoDB" id="9813903at2"/>
<sequence>MRKACLRGAAVLVWWGGVQVPLAIAQGAGATTERMDLPDLLWGQWGLLGLGLFCLILLLNILVLRRKVAERTQHLRNSEQKLAAILDNAGSLVYIKDLDFRYQYANRQSAQNLGRTPSEVIGKTDADLFGTAAAEAMQQSDRQVFDRRERIEVEESMTLPDGEELQTYLTVKVPLFDGKGAVMGLCGYSTNITALRRADEALRIAATIFESQEGMLVTGPDRRILQMNRAVYRLTGYAEGELRGQDFSCLQSGRNDAAFYQGVWSAVAATGQWAGEMWIKRKSGENYPAWVNIAAVRSPTGEITHYVSTQMDISERKAAEEEIRTLAYYDALTGLPNRRLMSDRLQRSLTNSGRSGLGGALLVVDLDNFKDLNDTLGHEIGDDLLRQVGERLEQCARRSDTVARLGGDEFVLLLDGLNSDPAQAADEAQRVARTVLRMLGQAFTLGERTHHTSCSIGIALYADASNNPDELLQRGDLAMYEAKAQGRNTLRFFDPRIQQAVAERTALEADMRRALVQQQFILHYQAQVEAGGRLVGAEALVRWEHPDRGRVYPNDFIGIAEATGLIVPLGAWILHTACMQLAAWAKNAETAHLILAVNVSARQFRHVHFVAELLEVLRETGADPARLKLELTESLLLDDAEAAIARMIELRTHGVRFSLDDFGTGYSSLSYLKRLPLDQLKIDQSFVRDLITNANDAAIARTIVALAHSLDLAVIAEGVETEEQRALLERFGCCLWQGFLFGQPAPADQMLQQISTLVAP</sequence>
<feature type="transmembrane region" description="Helical" evidence="2">
    <location>
        <begin position="41"/>
        <end position="64"/>
    </location>
</feature>
<dbReference type="SMART" id="SM00086">
    <property type="entry name" value="PAC"/>
    <property type="match status" value="1"/>
</dbReference>
<feature type="domain" description="PAC" evidence="4">
    <location>
        <begin position="151"/>
        <end position="204"/>
    </location>
</feature>
<protein>
    <submittedName>
        <fullName evidence="7">EAL domain-containing protein</fullName>
    </submittedName>
</protein>
<feature type="domain" description="EAL" evidence="5">
    <location>
        <begin position="504"/>
        <end position="758"/>
    </location>
</feature>
<dbReference type="GO" id="GO:0071732">
    <property type="term" value="P:cellular response to nitric oxide"/>
    <property type="evidence" value="ECO:0007669"/>
    <property type="project" value="UniProtKB-ARBA"/>
</dbReference>
<gene>
    <name evidence="7" type="ORF">D3F03_17035</name>
</gene>
<dbReference type="InterPro" id="IPR000014">
    <property type="entry name" value="PAS"/>
</dbReference>
<dbReference type="PROSITE" id="PS50112">
    <property type="entry name" value="PAS"/>
    <property type="match status" value="1"/>
</dbReference>
<dbReference type="CDD" id="cd00130">
    <property type="entry name" value="PAS"/>
    <property type="match status" value="2"/>
</dbReference>
<dbReference type="GO" id="GO:0071111">
    <property type="term" value="F:cyclic-guanylate-specific phosphodiesterase activity"/>
    <property type="evidence" value="ECO:0007669"/>
    <property type="project" value="UniProtKB-EC"/>
</dbReference>
<dbReference type="SUPFAM" id="SSF55785">
    <property type="entry name" value="PYP-like sensor domain (PAS domain)"/>
    <property type="match status" value="2"/>
</dbReference>
<evidence type="ECO:0000256" key="2">
    <source>
        <dbReference type="SAM" id="Phobius"/>
    </source>
</evidence>
<dbReference type="SMART" id="SM00091">
    <property type="entry name" value="PAS"/>
    <property type="match status" value="2"/>
</dbReference>
<keyword evidence="2" id="KW-0812">Transmembrane</keyword>
<feature type="domain" description="PAS" evidence="3">
    <location>
        <begin position="78"/>
        <end position="148"/>
    </location>
</feature>
<dbReference type="InterPro" id="IPR000700">
    <property type="entry name" value="PAS-assoc_C"/>
</dbReference>
<dbReference type="Pfam" id="PF00990">
    <property type="entry name" value="GGDEF"/>
    <property type="match status" value="1"/>
</dbReference>
<dbReference type="InterPro" id="IPR035919">
    <property type="entry name" value="EAL_sf"/>
</dbReference>
<dbReference type="InterPro" id="IPR043128">
    <property type="entry name" value="Rev_trsase/Diguanyl_cyclase"/>
</dbReference>
<name>A0A398C617_9BURK</name>
<dbReference type="InterPro" id="IPR001610">
    <property type="entry name" value="PAC"/>
</dbReference>
<dbReference type="InterPro" id="IPR000160">
    <property type="entry name" value="GGDEF_dom"/>
</dbReference>
<dbReference type="InterPro" id="IPR013656">
    <property type="entry name" value="PAS_4"/>
</dbReference>
<keyword evidence="2" id="KW-1133">Transmembrane helix</keyword>
<organism evidence="7 8">
    <name type="scientific">Simplicispira hankyongi</name>
    <dbReference type="NCBI Taxonomy" id="2315688"/>
    <lineage>
        <taxon>Bacteria</taxon>
        <taxon>Pseudomonadati</taxon>
        <taxon>Pseudomonadota</taxon>
        <taxon>Betaproteobacteria</taxon>
        <taxon>Burkholderiales</taxon>
        <taxon>Comamonadaceae</taxon>
        <taxon>Simplicispira</taxon>
    </lineage>
</organism>
<dbReference type="Pfam" id="PF00563">
    <property type="entry name" value="EAL"/>
    <property type="match status" value="1"/>
</dbReference>
<dbReference type="InterPro" id="IPR035965">
    <property type="entry name" value="PAS-like_dom_sf"/>
</dbReference>
<dbReference type="SUPFAM" id="SSF55073">
    <property type="entry name" value="Nucleotide cyclase"/>
    <property type="match status" value="1"/>
</dbReference>
<reference evidence="7 8" key="1">
    <citation type="submission" date="2018-09" db="EMBL/GenBank/DDBJ databases">
        <title>Draft genome of Simplicispira sp. NY-02.</title>
        <authorList>
            <person name="Im W.T."/>
        </authorList>
    </citation>
    <scope>NUCLEOTIDE SEQUENCE [LARGE SCALE GENOMIC DNA]</scope>
    <source>
        <strain evidence="7 8">NY-02</strain>
    </source>
</reference>
<comment type="catalytic activity">
    <reaction evidence="1">
        <text>3',3'-c-di-GMP + H2O = 5'-phosphoguanylyl(3'-&gt;5')guanosine + H(+)</text>
        <dbReference type="Rhea" id="RHEA:24902"/>
        <dbReference type="ChEBI" id="CHEBI:15377"/>
        <dbReference type="ChEBI" id="CHEBI:15378"/>
        <dbReference type="ChEBI" id="CHEBI:58754"/>
        <dbReference type="ChEBI" id="CHEBI:58805"/>
        <dbReference type="EC" id="3.1.4.52"/>
    </reaction>
    <physiologicalReaction direction="left-to-right" evidence="1">
        <dbReference type="Rhea" id="RHEA:24903"/>
    </physiologicalReaction>
</comment>
<dbReference type="PROSITE" id="PS50887">
    <property type="entry name" value="GGDEF"/>
    <property type="match status" value="1"/>
</dbReference>
<dbReference type="Proteomes" id="UP000266302">
    <property type="component" value="Unassembled WGS sequence"/>
</dbReference>
<dbReference type="FunFam" id="3.20.20.450:FF:000001">
    <property type="entry name" value="Cyclic di-GMP phosphodiesterase yahA"/>
    <property type="match status" value="1"/>
</dbReference>
<dbReference type="InterPro" id="IPR029787">
    <property type="entry name" value="Nucleotide_cyclase"/>
</dbReference>
<evidence type="ECO:0000313" key="8">
    <source>
        <dbReference type="Proteomes" id="UP000266302"/>
    </source>
</evidence>
<dbReference type="InterPro" id="IPR001633">
    <property type="entry name" value="EAL_dom"/>
</dbReference>
<evidence type="ECO:0000313" key="7">
    <source>
        <dbReference type="EMBL" id="RID96871.1"/>
    </source>
</evidence>
<evidence type="ECO:0000259" key="4">
    <source>
        <dbReference type="PROSITE" id="PS50113"/>
    </source>
</evidence>
<evidence type="ECO:0000259" key="3">
    <source>
        <dbReference type="PROSITE" id="PS50112"/>
    </source>
</evidence>